<feature type="compositionally biased region" description="Low complexity" evidence="1">
    <location>
        <begin position="1937"/>
        <end position="1954"/>
    </location>
</feature>
<feature type="region of interest" description="Disordered" evidence="1">
    <location>
        <begin position="829"/>
        <end position="850"/>
    </location>
</feature>
<feature type="region of interest" description="Disordered" evidence="1">
    <location>
        <begin position="929"/>
        <end position="964"/>
    </location>
</feature>
<feature type="compositionally biased region" description="Polar residues" evidence="1">
    <location>
        <begin position="1576"/>
        <end position="1586"/>
    </location>
</feature>
<dbReference type="Proteomes" id="UP000186922">
    <property type="component" value="Unassembled WGS sequence"/>
</dbReference>
<feature type="compositionally biased region" description="Polar residues" evidence="1">
    <location>
        <begin position="1530"/>
        <end position="1539"/>
    </location>
</feature>
<dbReference type="EMBL" id="BDGG01000007">
    <property type="protein sequence ID" value="GAV02004.1"/>
    <property type="molecule type" value="Genomic_DNA"/>
</dbReference>
<feature type="region of interest" description="Disordered" evidence="1">
    <location>
        <begin position="471"/>
        <end position="509"/>
    </location>
</feature>
<feature type="region of interest" description="Disordered" evidence="1">
    <location>
        <begin position="1416"/>
        <end position="1511"/>
    </location>
</feature>
<feature type="compositionally biased region" description="Polar residues" evidence="1">
    <location>
        <begin position="941"/>
        <end position="960"/>
    </location>
</feature>
<feature type="region of interest" description="Disordered" evidence="1">
    <location>
        <begin position="1838"/>
        <end position="1954"/>
    </location>
</feature>
<feature type="region of interest" description="Disordered" evidence="1">
    <location>
        <begin position="1039"/>
        <end position="1062"/>
    </location>
</feature>
<feature type="region of interest" description="Disordered" evidence="1">
    <location>
        <begin position="773"/>
        <end position="801"/>
    </location>
</feature>
<feature type="region of interest" description="Disordered" evidence="1">
    <location>
        <begin position="1635"/>
        <end position="1659"/>
    </location>
</feature>
<feature type="region of interest" description="Disordered" evidence="1">
    <location>
        <begin position="1203"/>
        <end position="1242"/>
    </location>
</feature>
<feature type="compositionally biased region" description="Basic and acidic residues" evidence="1">
    <location>
        <begin position="1453"/>
        <end position="1468"/>
    </location>
</feature>
<evidence type="ECO:0000313" key="3">
    <source>
        <dbReference type="Proteomes" id="UP000186922"/>
    </source>
</evidence>
<feature type="region of interest" description="Disordered" evidence="1">
    <location>
        <begin position="1530"/>
        <end position="1550"/>
    </location>
</feature>
<evidence type="ECO:0000313" key="2">
    <source>
        <dbReference type="EMBL" id="GAV02004.1"/>
    </source>
</evidence>
<reference evidence="2 3" key="1">
    <citation type="journal article" date="2016" name="Nat. Commun.">
        <title>Extremotolerant tardigrade genome and improved radiotolerance of human cultured cells by tardigrade-unique protein.</title>
        <authorList>
            <person name="Hashimoto T."/>
            <person name="Horikawa D.D."/>
            <person name="Saito Y."/>
            <person name="Kuwahara H."/>
            <person name="Kozuka-Hata H."/>
            <person name="Shin-I T."/>
            <person name="Minakuchi Y."/>
            <person name="Ohishi K."/>
            <person name="Motoyama A."/>
            <person name="Aizu T."/>
            <person name="Enomoto A."/>
            <person name="Kondo K."/>
            <person name="Tanaka S."/>
            <person name="Hara Y."/>
            <person name="Koshikawa S."/>
            <person name="Sagara H."/>
            <person name="Miura T."/>
            <person name="Yokobori S."/>
            <person name="Miyagawa K."/>
            <person name="Suzuki Y."/>
            <person name="Kubo T."/>
            <person name="Oyama M."/>
            <person name="Kohara Y."/>
            <person name="Fujiyama A."/>
            <person name="Arakawa K."/>
            <person name="Katayama T."/>
            <person name="Toyoda A."/>
            <person name="Kunieda T."/>
        </authorList>
    </citation>
    <scope>NUCLEOTIDE SEQUENCE [LARGE SCALE GENOMIC DNA]</scope>
    <source>
        <strain evidence="2 3">YOKOZUNA-1</strain>
    </source>
</reference>
<feature type="compositionally biased region" description="Polar residues" evidence="1">
    <location>
        <begin position="471"/>
        <end position="486"/>
    </location>
</feature>
<comment type="caution">
    <text evidence="2">The sequence shown here is derived from an EMBL/GenBank/DDBJ whole genome shotgun (WGS) entry which is preliminary data.</text>
</comment>
<name>A0A1D1VSR3_RAMVA</name>
<feature type="region of interest" description="Disordered" evidence="1">
    <location>
        <begin position="1775"/>
        <end position="1815"/>
    </location>
</feature>
<gene>
    <name evidence="2" type="primary">RvY_12622-1</name>
    <name evidence="2" type="synonym">RvY_12622.1</name>
    <name evidence="2" type="ORF">RvY_12622</name>
</gene>
<evidence type="ECO:0000256" key="1">
    <source>
        <dbReference type="SAM" id="MobiDB-lite"/>
    </source>
</evidence>
<sequence>MTLTECMQPSAEGGSGFDCSHCALHVDHCLQEDDLHLQDERYQICAEMGKSAGGRALCTVAQRTLRFSDSARRSLATAGNPTSAQPTIHAQPIRQEDMFADAPLSDVRQAELKTFTFRHSHVPHAAQHSLLYDALPTTTSPRFSLRTIPRALAPSTSDESERLSLDQVSVDWPAEEGLPMAEDYVELPEMSVDGPELDDFYTLNKEKHHAPLAFSQAGETVIDNSDTFAPVDIVESASVTARRDFVASNWDEVSVDGEEASTSADSLSTESGEYSVFSPDFVQFGKMRRTAGVEDMMLDEEAAARPAEDVTIAAENVEMYRLFYPQRVSAQISSPSTRADVPSFIDPLSPPIPPSSAYTSPSPVPADPHWSNHILPSQTEMVVSHSTVQLEEHSETIVQQYQQHFRPPSAIDNSAASRPSPTLTEVREPPTYTVTSHLTPVEQRLQNIQAALRESAALVITDDHVDHISPHSEQQLQYRHSRSPSQAKGAFQPTSPSSPSPVPPTTWSDSDLLDVITESRKKRVRLEEDIHDEQQKEGVEFIAETVVKEEVTSPKSGRISRSRSTENVVDVNPDGASASIYRKNPTVKRKEVAITRLKTQKPLHLAYESEEAGSSAMQTASLPVTGSTFRQEYPSTAQLLASRSKERHLSNNTLDGAASVSSALPYTVDGTKVIYPVVRKLPSYASSRVSVNSDLEAYPATPSPSIPDSTYSLASRGSAAGRLSRRSHAVIYFRDRTNSAVIPQHTRPDKSLPNVAVTVENGQKAAEELHCIPSDSDQQLAPAPRRSSSSSSSSGRGIQRLTIKMVLKEKKSTESPFDSAPITLTQTYTESTSNSLVPPAQDDLPNGATAANLQHHHHPYTRRVVPMVAPHQRSLSAHASQRNNADVKGKLSASEVELCKPQVVTLTTRQEPAAATIMTDSFSRDTTLRSSSIYERRGPDSRTSTMSRAYSRTSSLLNDNSKPKPYRSYERLDIMDEEGGRVTRERLEELKNDVIHIQVHEKGDKVRLTAAEAKKIEDNEDSDLSHLPARPSIEVALSAQDSDVLALPPPEKPPSPRSRRDRYELHQAMSWKREIEVPQDRIQTPVSYSEVEYGLHRAQPDQQEVPVWKEDTRVVEARSVSAPAPPAREPLHERYVGRAWDERVPLPRRPLSPLNSTVALSSTLYSNHEHQSHIAYRSIFDKCYTDERINELRKSANDLRTLADGGHVSTAPTSSFKYNYPPVESSSTSRTVPPYREPLSTSCKPSLIAPRIPLSSTVSSETYRKESSSYQSDYSALPLTQYKSTPTLPSTATSLPARTANYFTPGSVYQTDVVTHNHSTKPHDTSPRSIPRYEPYNRYAQQTADTAKPHQQQSSFAYQPATSHISSPLQIQKNPSAKPIYQPEESKVYKSTTAETTMFSSGVPPKQKFNTEYSRQTEPTLGMAPRLSEQKPDDSARVQPRSTGSSWAYGYKLPEEQFRSKSADRPDTRSSLYSRPDPSLKTVEPSVLEALRPKAKPEPPQSPDVRPKDWVPPCKAKIMQAKRKYMSQNPPLMTSTRQATDPWERYKSSSRERTELRISRESLEAINREATRRQRGNNGTSAPNLTASMKALTDPSVYREKIYWPEREVQAKLSESQEYLSRKFAADYTDDPTTSSFANRFDNRSRSLPPMSRYSKSAATTPIESPYPEYMDGSKAKSLEYLSQVKKYDYEIVPENQLQKENISGYSRSKQAEADDETDYSNVVRKSLQKLDLPDWYLQSPYSQPGVMEGTILRHRANSTTGSSYSAYNTIDRSELTSPTGTMHSTEAATTLPRRDRPLTEYRPASRGTEYANKKPMTLSQEKVWDLYTGPFYNKKASAKARPSAIYSPASEHTQRPYNPHDSGWSSDWNSHHEGSSEQSDESVAGSRRSPRAWNAKRSVPDVGTSSTSSSWYQPPLGRKHSEPSTNTRPAPPYRPPGTTTITTTTTAAPTYQPPQFHLQTSKKILQATPWEVVSIKTETFKTENLARKNFVTETNDPVRIQQFSSHSNSQWGSYV</sequence>
<proteinExistence type="predicted"/>
<feature type="compositionally biased region" description="Polar residues" evidence="1">
    <location>
        <begin position="1904"/>
        <end position="1913"/>
    </location>
</feature>
<accession>A0A1D1VSR3</accession>
<feature type="region of interest" description="Disordered" evidence="1">
    <location>
        <begin position="1567"/>
        <end position="1586"/>
    </location>
</feature>
<protein>
    <submittedName>
        <fullName evidence="2">Uncharacterized protein</fullName>
    </submittedName>
</protein>
<keyword evidence="3" id="KW-1185">Reference proteome</keyword>
<feature type="region of interest" description="Disordered" evidence="1">
    <location>
        <begin position="408"/>
        <end position="430"/>
    </location>
</feature>
<feature type="compositionally biased region" description="Pro residues" evidence="1">
    <location>
        <begin position="1047"/>
        <end position="1056"/>
    </location>
</feature>
<dbReference type="OrthoDB" id="6431454at2759"/>
<feature type="compositionally biased region" description="Polar residues" evidence="1">
    <location>
        <begin position="1775"/>
        <end position="1789"/>
    </location>
</feature>
<feature type="compositionally biased region" description="Polar residues" evidence="1">
    <location>
        <begin position="411"/>
        <end position="423"/>
    </location>
</feature>
<organism evidence="2 3">
    <name type="scientific">Ramazzottius varieornatus</name>
    <name type="common">Water bear</name>
    <name type="synonym">Tardigrade</name>
    <dbReference type="NCBI Taxonomy" id="947166"/>
    <lineage>
        <taxon>Eukaryota</taxon>
        <taxon>Metazoa</taxon>
        <taxon>Ecdysozoa</taxon>
        <taxon>Tardigrada</taxon>
        <taxon>Eutardigrada</taxon>
        <taxon>Parachela</taxon>
        <taxon>Hypsibioidea</taxon>
        <taxon>Ramazzottiidae</taxon>
        <taxon>Ramazzottius</taxon>
    </lineage>
</organism>